<gene>
    <name evidence="1" type="ORF">BET01_15820</name>
</gene>
<evidence type="ECO:0008006" key="3">
    <source>
        <dbReference type="Google" id="ProtNLM"/>
    </source>
</evidence>
<dbReference type="Proteomes" id="UP000284277">
    <property type="component" value="Unassembled WGS sequence"/>
</dbReference>
<keyword evidence="2" id="KW-1185">Reference proteome</keyword>
<dbReference type="OrthoDB" id="1851194at2"/>
<sequence>MAVDLKMMLPEWFKDILEFNQLLETEEIDLEAVEESLKSIRDNCYIQTADETTILLLEKRFGIPYQGETLDFRRSRVLQRYNTVVPFTIGFLKNRLSDLYGANGYILSVNTKTCLLTIKVTSDRYGALNLLYDLLWDVIPAHIQIIASQEVEKDVKGSYYIGTTVSSTKITTI</sequence>
<organism evidence="1 2">
    <name type="scientific">Lacrimispora algidixylanolytica</name>
    <dbReference type="NCBI Taxonomy" id="94868"/>
    <lineage>
        <taxon>Bacteria</taxon>
        <taxon>Bacillati</taxon>
        <taxon>Bacillota</taxon>
        <taxon>Clostridia</taxon>
        <taxon>Lachnospirales</taxon>
        <taxon>Lachnospiraceae</taxon>
        <taxon>Lacrimispora</taxon>
    </lineage>
</organism>
<evidence type="ECO:0000313" key="2">
    <source>
        <dbReference type="Proteomes" id="UP000284277"/>
    </source>
</evidence>
<dbReference type="RefSeq" id="WP_120196091.1">
    <property type="nucleotide sequence ID" value="NZ_MCIA01000008.1"/>
</dbReference>
<dbReference type="EMBL" id="MCIA01000008">
    <property type="protein sequence ID" value="RKD33080.1"/>
    <property type="molecule type" value="Genomic_DNA"/>
</dbReference>
<name>A0A419T694_9FIRM</name>
<evidence type="ECO:0000313" key="1">
    <source>
        <dbReference type="EMBL" id="RKD33080.1"/>
    </source>
</evidence>
<proteinExistence type="predicted"/>
<dbReference type="Pfam" id="PF10076">
    <property type="entry name" value="Phage_Mu_Gp48"/>
    <property type="match status" value="1"/>
</dbReference>
<protein>
    <recommendedName>
        <fullName evidence="3">DUF2313 domain-containing protein</fullName>
    </recommendedName>
</protein>
<dbReference type="InterPro" id="IPR018755">
    <property type="entry name" value="Phage_Mu_Gp48"/>
</dbReference>
<comment type="caution">
    <text evidence="1">The sequence shown here is derived from an EMBL/GenBank/DDBJ whole genome shotgun (WGS) entry which is preliminary data.</text>
</comment>
<reference evidence="1 2" key="1">
    <citation type="submission" date="2016-08" db="EMBL/GenBank/DDBJ databases">
        <title>A new outlook on sporulation: Clostridium algidixylanolyticum.</title>
        <authorList>
            <person name="Poppleton D.I."/>
            <person name="Gribaldo S."/>
        </authorList>
    </citation>
    <scope>NUCLEOTIDE SEQUENCE [LARGE SCALE GENOMIC DNA]</scope>
    <source>
        <strain evidence="1 2">SPL73</strain>
    </source>
</reference>
<dbReference type="AlphaFoldDB" id="A0A419T694"/>
<accession>A0A419T694</accession>